<organism evidence="2 3">
    <name type="scientific">Streptomyces spectabilis</name>
    <dbReference type="NCBI Taxonomy" id="68270"/>
    <lineage>
        <taxon>Bacteria</taxon>
        <taxon>Bacillati</taxon>
        <taxon>Actinomycetota</taxon>
        <taxon>Actinomycetes</taxon>
        <taxon>Kitasatosporales</taxon>
        <taxon>Streptomycetaceae</taxon>
        <taxon>Streptomyces</taxon>
    </lineage>
</organism>
<dbReference type="Proteomes" id="UP000326505">
    <property type="component" value="Chromosome"/>
</dbReference>
<evidence type="ECO:0000313" key="2">
    <source>
        <dbReference type="EMBL" id="QEV57507.1"/>
    </source>
</evidence>
<reference evidence="2 3" key="1">
    <citation type="submission" date="2017-09" db="EMBL/GenBank/DDBJ databases">
        <authorList>
            <person name="Lee N."/>
            <person name="Cho B.-K."/>
        </authorList>
    </citation>
    <scope>NUCLEOTIDE SEQUENCE [LARGE SCALE GENOMIC DNA]</scope>
    <source>
        <strain evidence="2 3">ATCC 27465</strain>
    </source>
</reference>
<dbReference type="OrthoDB" id="4214937at2"/>
<feature type="region of interest" description="Disordered" evidence="1">
    <location>
        <begin position="1"/>
        <end position="56"/>
    </location>
</feature>
<sequence>MGKHRRPGPPNQLSRSVPRADAANMLAAYHKRRRPPMDVYRRHRPAHGGAAHLRPDEPRVLGQWNDFTCIVVGTAPNLATAQAWETGPPSDGDPAV</sequence>
<dbReference type="AlphaFoldDB" id="A0A5P2WXK2"/>
<protein>
    <submittedName>
        <fullName evidence="2">Uncharacterized protein</fullName>
    </submittedName>
</protein>
<accession>A0A5P2WXK2</accession>
<gene>
    <name evidence="2" type="ORF">CP982_01165</name>
</gene>
<evidence type="ECO:0000256" key="1">
    <source>
        <dbReference type="SAM" id="MobiDB-lite"/>
    </source>
</evidence>
<proteinExistence type="predicted"/>
<dbReference type="KEGG" id="sspb:CP982_01165"/>
<dbReference type="EMBL" id="CP023690">
    <property type="protein sequence ID" value="QEV57507.1"/>
    <property type="molecule type" value="Genomic_DNA"/>
</dbReference>
<name>A0A5P2WXK2_STRST</name>
<evidence type="ECO:0000313" key="3">
    <source>
        <dbReference type="Proteomes" id="UP000326505"/>
    </source>
</evidence>